<proteinExistence type="inferred from homology"/>
<dbReference type="PANTHER" id="PTHR11240">
    <property type="entry name" value="RIBONUCLEASE T2"/>
    <property type="match status" value="1"/>
</dbReference>
<feature type="chain" id="PRO_5025556640" evidence="6">
    <location>
        <begin position="24"/>
        <end position="299"/>
    </location>
</feature>
<evidence type="ECO:0000256" key="3">
    <source>
        <dbReference type="ARBA" id="ARBA00023239"/>
    </source>
</evidence>
<dbReference type="InterPro" id="IPR036430">
    <property type="entry name" value="RNase_T2-like_sf"/>
</dbReference>
<feature type="signal peptide" evidence="6">
    <location>
        <begin position="1"/>
        <end position="23"/>
    </location>
</feature>
<dbReference type="GO" id="GO:0033897">
    <property type="term" value="F:ribonuclease T2 activity"/>
    <property type="evidence" value="ECO:0007669"/>
    <property type="project" value="InterPro"/>
</dbReference>
<evidence type="ECO:0000256" key="4">
    <source>
        <dbReference type="RuleBase" id="RU004328"/>
    </source>
</evidence>
<comment type="caution">
    <text evidence="7">The sequence shown here is derived from an EMBL/GenBank/DDBJ whole genome shotgun (WGS) entry which is preliminary data.</text>
</comment>
<dbReference type="EMBL" id="VEPZ02000472">
    <property type="protein sequence ID" value="KAE8724312.1"/>
    <property type="molecule type" value="Genomic_DNA"/>
</dbReference>
<gene>
    <name evidence="7" type="ORF">F3Y22_tig00010533pilonHSYRG00164</name>
</gene>
<keyword evidence="5" id="KW-1133">Transmembrane helix</keyword>
<dbReference type="OrthoDB" id="1884050at2759"/>
<comment type="similarity">
    <text evidence="1 4">Belongs to the RNase T2 family.</text>
</comment>
<evidence type="ECO:0000256" key="6">
    <source>
        <dbReference type="SAM" id="SignalP"/>
    </source>
</evidence>
<evidence type="ECO:0000313" key="7">
    <source>
        <dbReference type="EMBL" id="KAE8724312.1"/>
    </source>
</evidence>
<dbReference type="Gene3D" id="3.90.730.10">
    <property type="entry name" value="Ribonuclease T2-like"/>
    <property type="match status" value="1"/>
</dbReference>
<dbReference type="GO" id="GO:0005576">
    <property type="term" value="C:extracellular region"/>
    <property type="evidence" value="ECO:0007669"/>
    <property type="project" value="TreeGrafter"/>
</dbReference>
<protein>
    <submittedName>
        <fullName evidence="7">Uncharacterized protein</fullName>
    </submittedName>
</protein>
<dbReference type="InterPro" id="IPR001568">
    <property type="entry name" value="RNase_T2-like"/>
</dbReference>
<sequence>MAMKQTLAFAAVVVASLVVSAQGTDFAFYKLSLRWPTSLCIAKPASCLKPIPKIFTIHGLWPSFANGSNVPPYNAITNKCNVNPVPQTAIVAALSPIRTRLLAKWQNIYNETGFTNEGVWEIEWLHHGMCSDYPQDPLTYFTSGLDLAENSKYDPLTVLGVPASDTTPHVIQDLLDNVHRSLGFYPQISCNRPIKGKKQLYLKEIFFCFKRAMPPIELQNCPVPMDHTCNSLQPPQPSTVIFPQPITTNSLSKETPPLGRDIEVPPATSWPSVTCGLLVIGFLVLYILKRRNRLHEHVE</sequence>
<dbReference type="PANTHER" id="PTHR11240:SF46">
    <property type="entry name" value="INTRACELLULAR RIBONUCLEASE LX-LIKE"/>
    <property type="match status" value="1"/>
</dbReference>
<keyword evidence="8" id="KW-1185">Reference proteome</keyword>
<dbReference type="AlphaFoldDB" id="A0A6A3CAW7"/>
<dbReference type="PROSITE" id="PS00530">
    <property type="entry name" value="RNASE_T2_1"/>
    <property type="match status" value="1"/>
</dbReference>
<dbReference type="GO" id="GO:0003723">
    <property type="term" value="F:RNA binding"/>
    <property type="evidence" value="ECO:0007669"/>
    <property type="project" value="InterPro"/>
</dbReference>
<keyword evidence="6" id="KW-0732">Signal</keyword>
<organism evidence="7 8">
    <name type="scientific">Hibiscus syriacus</name>
    <name type="common">Rose of Sharon</name>
    <dbReference type="NCBI Taxonomy" id="106335"/>
    <lineage>
        <taxon>Eukaryota</taxon>
        <taxon>Viridiplantae</taxon>
        <taxon>Streptophyta</taxon>
        <taxon>Embryophyta</taxon>
        <taxon>Tracheophyta</taxon>
        <taxon>Spermatophyta</taxon>
        <taxon>Magnoliopsida</taxon>
        <taxon>eudicotyledons</taxon>
        <taxon>Gunneridae</taxon>
        <taxon>Pentapetalae</taxon>
        <taxon>rosids</taxon>
        <taxon>malvids</taxon>
        <taxon>Malvales</taxon>
        <taxon>Malvaceae</taxon>
        <taxon>Malvoideae</taxon>
        <taxon>Hibiscus</taxon>
    </lineage>
</organism>
<name>A0A6A3CAW7_HIBSY</name>
<keyword evidence="3" id="KW-0456">Lyase</keyword>
<evidence type="ECO:0000256" key="1">
    <source>
        <dbReference type="ARBA" id="ARBA00007469"/>
    </source>
</evidence>
<evidence type="ECO:0000313" key="8">
    <source>
        <dbReference type="Proteomes" id="UP000436088"/>
    </source>
</evidence>
<dbReference type="InterPro" id="IPR018188">
    <property type="entry name" value="RNase_T2_His_AS_1"/>
</dbReference>
<feature type="transmembrane region" description="Helical" evidence="5">
    <location>
        <begin position="270"/>
        <end position="288"/>
    </location>
</feature>
<keyword evidence="5" id="KW-0812">Transmembrane</keyword>
<keyword evidence="2" id="KW-0540">Nuclease</keyword>
<dbReference type="SUPFAM" id="SSF55895">
    <property type="entry name" value="Ribonuclease Rh-like"/>
    <property type="match status" value="1"/>
</dbReference>
<accession>A0A6A3CAW7</accession>
<evidence type="ECO:0000256" key="5">
    <source>
        <dbReference type="SAM" id="Phobius"/>
    </source>
</evidence>
<dbReference type="Pfam" id="PF00445">
    <property type="entry name" value="Ribonuclease_T2"/>
    <property type="match status" value="1"/>
</dbReference>
<keyword evidence="2" id="KW-0378">Hydrolase</keyword>
<dbReference type="GO" id="GO:0006401">
    <property type="term" value="P:RNA catabolic process"/>
    <property type="evidence" value="ECO:0007669"/>
    <property type="project" value="TreeGrafter"/>
</dbReference>
<dbReference type="Proteomes" id="UP000436088">
    <property type="component" value="Unassembled WGS sequence"/>
</dbReference>
<evidence type="ECO:0000256" key="2">
    <source>
        <dbReference type="ARBA" id="ARBA00022722"/>
    </source>
</evidence>
<keyword evidence="5" id="KW-0472">Membrane</keyword>
<reference evidence="7" key="1">
    <citation type="submission" date="2019-09" db="EMBL/GenBank/DDBJ databases">
        <title>Draft genome information of white flower Hibiscus syriacus.</title>
        <authorList>
            <person name="Kim Y.-M."/>
        </authorList>
    </citation>
    <scope>NUCLEOTIDE SEQUENCE [LARGE SCALE GENOMIC DNA]</scope>
    <source>
        <strain evidence="7">YM2019G1</strain>
    </source>
</reference>